<feature type="region of interest" description="Disordered" evidence="7">
    <location>
        <begin position="687"/>
        <end position="710"/>
    </location>
</feature>
<keyword evidence="3" id="KW-1003">Cell membrane</keyword>
<feature type="transmembrane region" description="Helical" evidence="8">
    <location>
        <begin position="223"/>
        <end position="245"/>
    </location>
</feature>
<dbReference type="RefSeq" id="WP_084722602.1">
    <property type="nucleotide sequence ID" value="NZ_JAFBBL010000001.1"/>
</dbReference>
<dbReference type="InterPro" id="IPR004869">
    <property type="entry name" value="MMPL_dom"/>
</dbReference>
<proteinExistence type="inferred from homology"/>
<evidence type="ECO:0000256" key="1">
    <source>
        <dbReference type="ARBA" id="ARBA00004651"/>
    </source>
</evidence>
<keyword evidence="6 8" id="KW-0472">Membrane</keyword>
<dbReference type="InterPro" id="IPR050545">
    <property type="entry name" value="Mycobact_MmpL"/>
</dbReference>
<dbReference type="EMBL" id="LS483468">
    <property type="protein sequence ID" value="SQI33378.1"/>
    <property type="molecule type" value="Genomic_DNA"/>
</dbReference>
<feature type="transmembrane region" description="Helical" evidence="8">
    <location>
        <begin position="266"/>
        <end position="287"/>
    </location>
</feature>
<reference evidence="10 11" key="1">
    <citation type="submission" date="2018-06" db="EMBL/GenBank/DDBJ databases">
        <authorList>
            <consortium name="Pathogen Informatics"/>
            <person name="Doyle S."/>
        </authorList>
    </citation>
    <scope>NUCLEOTIDE SEQUENCE [LARGE SCALE GENOMIC DNA]</scope>
    <source>
        <strain evidence="10 11">NCTC10994</strain>
    </source>
</reference>
<evidence type="ECO:0000256" key="5">
    <source>
        <dbReference type="ARBA" id="ARBA00022989"/>
    </source>
</evidence>
<feature type="transmembrane region" description="Helical" evidence="8">
    <location>
        <begin position="613"/>
        <end position="635"/>
    </location>
</feature>
<keyword evidence="5 8" id="KW-1133">Transmembrane helix</keyword>
<feature type="transmembrane region" description="Helical" evidence="8">
    <location>
        <begin position="363"/>
        <end position="381"/>
    </location>
</feature>
<gene>
    <name evidence="10" type="primary">ydgH_1</name>
    <name evidence="10" type="ORF">NCTC10994_02552</name>
</gene>
<accession>A0A2X4UD67</accession>
<name>A0A2X4UD67_9NOCA</name>
<dbReference type="SUPFAM" id="SSF82866">
    <property type="entry name" value="Multidrug efflux transporter AcrB transmembrane domain"/>
    <property type="match status" value="2"/>
</dbReference>
<organism evidence="10 11">
    <name type="scientific">Rhodococcus coprophilus</name>
    <dbReference type="NCBI Taxonomy" id="38310"/>
    <lineage>
        <taxon>Bacteria</taxon>
        <taxon>Bacillati</taxon>
        <taxon>Actinomycetota</taxon>
        <taxon>Actinomycetes</taxon>
        <taxon>Mycobacteriales</taxon>
        <taxon>Nocardiaceae</taxon>
        <taxon>Rhodococcus</taxon>
    </lineage>
</organism>
<feature type="transmembrane region" description="Helical" evidence="8">
    <location>
        <begin position="190"/>
        <end position="211"/>
    </location>
</feature>
<evidence type="ECO:0000256" key="6">
    <source>
        <dbReference type="ARBA" id="ARBA00023136"/>
    </source>
</evidence>
<dbReference type="Proteomes" id="UP000249091">
    <property type="component" value="Chromosome 1"/>
</dbReference>
<protein>
    <submittedName>
        <fullName evidence="10">MMPL domain-containing protein</fullName>
    </submittedName>
</protein>
<feature type="domain" description="SSD" evidence="9">
    <location>
        <begin position="542"/>
        <end position="670"/>
    </location>
</feature>
<dbReference type="InterPro" id="IPR000731">
    <property type="entry name" value="SSD"/>
</dbReference>
<dbReference type="STRING" id="1219011.GCA_001895045_02661"/>
<keyword evidence="4 8" id="KW-0812">Transmembrane</keyword>
<feature type="transmembrane region" description="Helical" evidence="8">
    <location>
        <begin position="641"/>
        <end position="664"/>
    </location>
</feature>
<dbReference type="Gene3D" id="1.20.1640.10">
    <property type="entry name" value="Multidrug efflux transporter AcrB transmembrane domain"/>
    <property type="match status" value="2"/>
</dbReference>
<dbReference type="PANTHER" id="PTHR33406">
    <property type="entry name" value="MEMBRANE PROTEIN MJ1562-RELATED"/>
    <property type="match status" value="1"/>
</dbReference>
<evidence type="ECO:0000256" key="3">
    <source>
        <dbReference type="ARBA" id="ARBA00022475"/>
    </source>
</evidence>
<feature type="domain" description="SSD" evidence="9">
    <location>
        <begin position="190"/>
        <end position="320"/>
    </location>
</feature>
<dbReference type="AlphaFoldDB" id="A0A2X4UD67"/>
<dbReference type="GO" id="GO:0005886">
    <property type="term" value="C:plasma membrane"/>
    <property type="evidence" value="ECO:0007669"/>
    <property type="project" value="UniProtKB-SubCell"/>
</dbReference>
<comment type="similarity">
    <text evidence="2">Belongs to the resistance-nodulation-cell division (RND) (TC 2.A.6) family. MmpL subfamily.</text>
</comment>
<feature type="transmembrane region" description="Helical" evidence="8">
    <location>
        <begin position="515"/>
        <end position="532"/>
    </location>
</feature>
<feature type="transmembrane region" description="Helical" evidence="8">
    <location>
        <begin position="299"/>
        <end position="322"/>
    </location>
</feature>
<feature type="transmembrane region" description="Helical" evidence="8">
    <location>
        <begin position="572"/>
        <end position="592"/>
    </location>
</feature>
<evidence type="ECO:0000313" key="10">
    <source>
        <dbReference type="EMBL" id="SQI33378.1"/>
    </source>
</evidence>
<sequence length="710" mass="74190">MSTATAPPRKTGRWRWLLPALLLIAWLVAAGGGGPFAGKLSEVASTDASSFLPASAESTQADELYAQFSSSDFIPAIVVAERDGGITPQDIEFIATESAGPPPIPSEDGDAVQMIVPIDASGEVGDAVEELRGAFENAPEGLTVHVTGPAGQAADLSSAFAGIDGLLLLVAGGVVLVILVVVYRSPILPFVVIISAVFALALASLVVYLLADADIIALNGQSQGIMFILVFGAATDYALLLVSRYREELRMEQDKYTAMRSALRGAIEPIAASAGTVILGVLCLLLSDLNSNRGLGPVAAIGIAASFLASVTFLPAALVLLGRVAFWPTRPKYEPGIDHSDIESGHRFWGRVAQWVGSKPRPIWIVCTLVLVAFALFAPQFKASGVASSDVFLLQTDSKSGQEVLGEHFDAGTGSPTTIVAREDSLDAVVDATAGVEGVTEARPVTGPDNAPVVIDGLVAVQATLSDPADSLAAEQTVERIREATHAVEGAEALVGGPTAVDLDTKDTATRDRTLIIPVVTLVVLLVLIVLLRALVVPILLMLTVILSFAATLGVSSLLFNHVFGFPGADPVVPLFGFVFLVALGIDYNIFLMTRVREETKKVGTRQGVLRGLTVTGGVITSAGVVLAATFSALAVIPLLFLAQLAFIVAFGVLLDALLVRALLVPALSIDLGKKIWWPSALSKHEANENTDTEADTPGVTPAPDTSRIR</sequence>
<dbReference type="Pfam" id="PF03176">
    <property type="entry name" value="MMPL"/>
    <property type="match status" value="2"/>
</dbReference>
<evidence type="ECO:0000256" key="2">
    <source>
        <dbReference type="ARBA" id="ARBA00010157"/>
    </source>
</evidence>
<evidence type="ECO:0000256" key="7">
    <source>
        <dbReference type="SAM" id="MobiDB-lite"/>
    </source>
</evidence>
<dbReference type="PANTHER" id="PTHR33406:SF6">
    <property type="entry name" value="MEMBRANE PROTEIN YDGH-RELATED"/>
    <property type="match status" value="1"/>
</dbReference>
<dbReference type="KEGG" id="rcr:NCTC10994_02552"/>
<evidence type="ECO:0000256" key="8">
    <source>
        <dbReference type="SAM" id="Phobius"/>
    </source>
</evidence>
<evidence type="ECO:0000313" key="11">
    <source>
        <dbReference type="Proteomes" id="UP000249091"/>
    </source>
</evidence>
<evidence type="ECO:0000259" key="9">
    <source>
        <dbReference type="PROSITE" id="PS50156"/>
    </source>
</evidence>
<feature type="transmembrane region" description="Helical" evidence="8">
    <location>
        <begin position="165"/>
        <end position="183"/>
    </location>
</feature>
<keyword evidence="11" id="KW-1185">Reference proteome</keyword>
<feature type="transmembrane region" description="Helical" evidence="8">
    <location>
        <begin position="539"/>
        <end position="560"/>
    </location>
</feature>
<evidence type="ECO:0000256" key="4">
    <source>
        <dbReference type="ARBA" id="ARBA00022692"/>
    </source>
</evidence>
<comment type="subcellular location">
    <subcellularLocation>
        <location evidence="1">Cell membrane</location>
        <topology evidence="1">Multi-pass membrane protein</topology>
    </subcellularLocation>
</comment>
<dbReference type="PROSITE" id="PS50156">
    <property type="entry name" value="SSD"/>
    <property type="match status" value="2"/>
</dbReference>